<accession>A0A9P1JLY1</accession>
<dbReference type="PANTHER" id="PTHR36492:SF2">
    <property type="entry name" value="[ACYL-CARRIER-PROTEIN] PHOSPHODIESTERASE PPTH"/>
    <property type="match status" value="1"/>
</dbReference>
<feature type="domain" description="Calcineurin-like phosphoesterase" evidence="1">
    <location>
        <begin position="1"/>
        <end position="221"/>
    </location>
</feature>
<dbReference type="Pfam" id="PF00149">
    <property type="entry name" value="Metallophos"/>
    <property type="match status" value="1"/>
</dbReference>
<dbReference type="PANTHER" id="PTHR36492">
    <property type="match status" value="1"/>
</dbReference>
<geneLocation type="plasmid" evidence="2">
    <name>VIBNI_pA</name>
</geneLocation>
<dbReference type="InterPro" id="IPR004843">
    <property type="entry name" value="Calcineurin-like_PHP"/>
</dbReference>
<dbReference type="AlphaFoldDB" id="A0A9P1JLY1"/>
<protein>
    <submittedName>
        <fullName evidence="2">Ser/Thr protein phosphatase</fullName>
    </submittedName>
</protein>
<dbReference type="RefSeq" id="WP_013610238.1">
    <property type="nucleotide sequence ID" value="NC_015156.1"/>
</dbReference>
<sequence length="254" mass="29694">MRVFAISDLHVDYQRNFSWVGNLSKAEFQEDVLLIAGDISDDLRLLQDTMDILRSRFRAVFYTPGNHDLWTVPKRIECSLDKFYHVLEMARKSGLQTSPEVIEGIHFVPLFSWYDYTFGRPGQELRNSWVDYQRVRWPQEYNDVSIAKYFSELNERFLDIRDTERKSKVVSMSHFVPSIKVLPTFIPRKFDFLHPVLGSKILGEQVATLRPDVHVYGHSHVNQTTEINGVRFVNQALGYPNEHYIAQKGLLQIL</sequence>
<proteinExistence type="predicted"/>
<dbReference type="InterPro" id="IPR052963">
    <property type="entry name" value="Pantetheine_PDE"/>
</dbReference>
<gene>
    <name evidence="2" type="ORF">VIBNI_0051</name>
</gene>
<dbReference type="InterPro" id="IPR029052">
    <property type="entry name" value="Metallo-depent_PP-like"/>
</dbReference>
<dbReference type="Gene3D" id="3.60.21.10">
    <property type="match status" value="1"/>
</dbReference>
<dbReference type="EMBL" id="FP893246">
    <property type="protein sequence ID" value="CBJ93097.1"/>
    <property type="molecule type" value="Genomic_DNA"/>
</dbReference>
<dbReference type="GO" id="GO:0016787">
    <property type="term" value="F:hydrolase activity"/>
    <property type="evidence" value="ECO:0007669"/>
    <property type="project" value="InterPro"/>
</dbReference>
<reference evidence="2" key="1">
    <citation type="submission" date="2010-02" db="EMBL/GenBank/DDBJ databases">
        <authorList>
            <person name="Genoscope - CEA"/>
        </authorList>
    </citation>
    <scope>NUCLEOTIDE SEQUENCE</scope>
    <source>
        <plasmid evidence="2">VIBNI_pA</plasmid>
    </source>
</reference>
<evidence type="ECO:0000259" key="1">
    <source>
        <dbReference type="Pfam" id="PF00149"/>
    </source>
</evidence>
<keyword evidence="2" id="KW-0614">Plasmid</keyword>
<organism evidence="2">
    <name type="scientific">Vibrio nigripulchritudo</name>
    <dbReference type="NCBI Taxonomy" id="28173"/>
    <lineage>
        <taxon>Bacteria</taxon>
        <taxon>Pseudomonadati</taxon>
        <taxon>Pseudomonadota</taxon>
        <taxon>Gammaproteobacteria</taxon>
        <taxon>Vibrionales</taxon>
        <taxon>Vibrionaceae</taxon>
        <taxon>Vibrio</taxon>
    </lineage>
</organism>
<evidence type="ECO:0000313" key="2">
    <source>
        <dbReference type="EMBL" id="CBJ93097.1"/>
    </source>
</evidence>
<name>A0A9P1JLY1_9VIBR</name>
<dbReference type="SUPFAM" id="SSF56300">
    <property type="entry name" value="Metallo-dependent phosphatases"/>
    <property type="match status" value="1"/>
</dbReference>